<dbReference type="EMBL" id="CAJVCH010055659">
    <property type="protein sequence ID" value="CAG7718736.1"/>
    <property type="molecule type" value="Genomic_DNA"/>
</dbReference>
<comment type="caution">
    <text evidence="1">The sequence shown here is derived from an EMBL/GenBank/DDBJ whole genome shotgun (WGS) entry which is preliminary data.</text>
</comment>
<gene>
    <name evidence="1" type="ORF">AFUS01_LOCUS8107</name>
</gene>
<sequence>MDVPCPEAIGTYLLDSLLLFCCRLP</sequence>
<dbReference type="AlphaFoldDB" id="A0A8J2JFK7"/>
<proteinExistence type="predicted"/>
<reference evidence="1" key="1">
    <citation type="submission" date="2021-06" db="EMBL/GenBank/DDBJ databases">
        <authorList>
            <person name="Hodson N. C."/>
            <person name="Mongue J. A."/>
            <person name="Jaron S. K."/>
        </authorList>
    </citation>
    <scope>NUCLEOTIDE SEQUENCE</scope>
</reference>
<name>A0A8J2JFK7_9HEXA</name>
<evidence type="ECO:0000313" key="1">
    <source>
        <dbReference type="EMBL" id="CAG7718736.1"/>
    </source>
</evidence>
<evidence type="ECO:0000313" key="2">
    <source>
        <dbReference type="Proteomes" id="UP000708208"/>
    </source>
</evidence>
<feature type="non-terminal residue" evidence="1">
    <location>
        <position position="25"/>
    </location>
</feature>
<keyword evidence="2" id="KW-1185">Reference proteome</keyword>
<accession>A0A8J2JFK7</accession>
<protein>
    <submittedName>
        <fullName evidence="1">Uncharacterized protein</fullName>
    </submittedName>
</protein>
<dbReference type="Proteomes" id="UP000708208">
    <property type="component" value="Unassembled WGS sequence"/>
</dbReference>
<organism evidence="1 2">
    <name type="scientific">Allacma fusca</name>
    <dbReference type="NCBI Taxonomy" id="39272"/>
    <lineage>
        <taxon>Eukaryota</taxon>
        <taxon>Metazoa</taxon>
        <taxon>Ecdysozoa</taxon>
        <taxon>Arthropoda</taxon>
        <taxon>Hexapoda</taxon>
        <taxon>Collembola</taxon>
        <taxon>Symphypleona</taxon>
        <taxon>Sminthuridae</taxon>
        <taxon>Allacma</taxon>
    </lineage>
</organism>